<dbReference type="Proteomes" id="UP000663891">
    <property type="component" value="Unassembled WGS sequence"/>
</dbReference>
<feature type="non-terminal residue" evidence="2">
    <location>
        <position position="1"/>
    </location>
</feature>
<evidence type="ECO:0000313" key="2">
    <source>
        <dbReference type="EMBL" id="CAF1528749.1"/>
    </source>
</evidence>
<dbReference type="OrthoDB" id="10437958at2759"/>
<sequence length="50" mass="4864">PPQEAAGSSQVTSIVPQSAAGSLEVTSMPSGQGNTDAPQSGTEPVPNGNK</sequence>
<dbReference type="EMBL" id="CAJNON010004071">
    <property type="protein sequence ID" value="CAF1528749.1"/>
    <property type="molecule type" value="Genomic_DNA"/>
</dbReference>
<reference evidence="2" key="1">
    <citation type="submission" date="2021-02" db="EMBL/GenBank/DDBJ databases">
        <authorList>
            <person name="Nowell W R."/>
        </authorList>
    </citation>
    <scope>NUCLEOTIDE SEQUENCE</scope>
</reference>
<evidence type="ECO:0000313" key="3">
    <source>
        <dbReference type="Proteomes" id="UP000663891"/>
    </source>
</evidence>
<comment type="caution">
    <text evidence="2">The sequence shown here is derived from an EMBL/GenBank/DDBJ whole genome shotgun (WGS) entry which is preliminary data.</text>
</comment>
<name>A0A815V215_9BILA</name>
<gene>
    <name evidence="2" type="ORF">VCS650_LOCUS43606</name>
</gene>
<accession>A0A815V215</accession>
<organism evidence="2 3">
    <name type="scientific">Adineta steineri</name>
    <dbReference type="NCBI Taxonomy" id="433720"/>
    <lineage>
        <taxon>Eukaryota</taxon>
        <taxon>Metazoa</taxon>
        <taxon>Spiralia</taxon>
        <taxon>Gnathifera</taxon>
        <taxon>Rotifera</taxon>
        <taxon>Eurotatoria</taxon>
        <taxon>Bdelloidea</taxon>
        <taxon>Adinetida</taxon>
        <taxon>Adinetidae</taxon>
        <taxon>Adineta</taxon>
    </lineage>
</organism>
<feature type="region of interest" description="Disordered" evidence="1">
    <location>
        <begin position="1"/>
        <end position="50"/>
    </location>
</feature>
<evidence type="ECO:0000256" key="1">
    <source>
        <dbReference type="SAM" id="MobiDB-lite"/>
    </source>
</evidence>
<dbReference type="AlphaFoldDB" id="A0A815V215"/>
<protein>
    <submittedName>
        <fullName evidence="2">Uncharacterized protein</fullName>
    </submittedName>
</protein>
<proteinExistence type="predicted"/>